<evidence type="ECO:0000313" key="3">
    <source>
        <dbReference type="EMBL" id="VAX27597.1"/>
    </source>
</evidence>
<feature type="transmembrane region" description="Helical" evidence="2">
    <location>
        <begin position="20"/>
        <end position="42"/>
    </location>
</feature>
<keyword evidence="2" id="KW-0472">Membrane</keyword>
<keyword evidence="2" id="KW-0812">Transmembrane</keyword>
<evidence type="ECO:0000256" key="1">
    <source>
        <dbReference type="SAM" id="MobiDB-lite"/>
    </source>
</evidence>
<accession>A0A3B1DG13</accession>
<protein>
    <recommendedName>
        <fullName evidence="4">Lipoprotein</fullName>
    </recommendedName>
</protein>
<organism evidence="3">
    <name type="scientific">hydrothermal vent metagenome</name>
    <dbReference type="NCBI Taxonomy" id="652676"/>
    <lineage>
        <taxon>unclassified sequences</taxon>
        <taxon>metagenomes</taxon>
        <taxon>ecological metagenomes</taxon>
    </lineage>
</organism>
<feature type="region of interest" description="Disordered" evidence="1">
    <location>
        <begin position="41"/>
        <end position="62"/>
    </location>
</feature>
<name>A0A3B1DG13_9ZZZZ</name>
<gene>
    <name evidence="3" type="ORF">MNBD_NITROSPINAE05-764</name>
</gene>
<keyword evidence="2" id="KW-1133">Transmembrane helix</keyword>
<sequence>MKRKIVINKAQEKSAMNKKLHFVTGLILFFSLMITACGHKGAPQPPEGEDAVKAPKSTRYGS</sequence>
<evidence type="ECO:0008006" key="4">
    <source>
        <dbReference type="Google" id="ProtNLM"/>
    </source>
</evidence>
<proteinExistence type="predicted"/>
<reference evidence="3" key="1">
    <citation type="submission" date="2018-06" db="EMBL/GenBank/DDBJ databases">
        <authorList>
            <person name="Zhirakovskaya E."/>
        </authorList>
    </citation>
    <scope>NUCLEOTIDE SEQUENCE</scope>
</reference>
<dbReference type="EMBL" id="UOGG01000036">
    <property type="protein sequence ID" value="VAX27597.1"/>
    <property type="molecule type" value="Genomic_DNA"/>
</dbReference>
<dbReference type="AlphaFoldDB" id="A0A3B1DG13"/>
<evidence type="ECO:0000256" key="2">
    <source>
        <dbReference type="SAM" id="Phobius"/>
    </source>
</evidence>